<dbReference type="Pfam" id="PF00107">
    <property type="entry name" value="ADH_zinc_N"/>
    <property type="match status" value="1"/>
</dbReference>
<dbReference type="AlphaFoldDB" id="A0AAD7BBI0"/>
<evidence type="ECO:0000256" key="4">
    <source>
        <dbReference type="ARBA" id="ARBA00022833"/>
    </source>
</evidence>
<dbReference type="Gene3D" id="3.90.180.10">
    <property type="entry name" value="Medium-chain alcohol dehydrogenases, catalytic domain"/>
    <property type="match status" value="1"/>
</dbReference>
<dbReference type="InterPro" id="IPR011032">
    <property type="entry name" value="GroES-like_sf"/>
</dbReference>
<dbReference type="SUPFAM" id="SSF51735">
    <property type="entry name" value="NAD(P)-binding Rossmann-fold domains"/>
    <property type="match status" value="1"/>
</dbReference>
<dbReference type="Pfam" id="PF08240">
    <property type="entry name" value="ADH_N"/>
    <property type="match status" value="1"/>
</dbReference>
<dbReference type="InterPro" id="IPR013149">
    <property type="entry name" value="ADH-like_C"/>
</dbReference>
<evidence type="ECO:0000256" key="6">
    <source>
        <dbReference type="SAM" id="MobiDB-lite"/>
    </source>
</evidence>
<gene>
    <name evidence="8" type="ORF">FB45DRAFT_757693</name>
</gene>
<evidence type="ECO:0000256" key="3">
    <source>
        <dbReference type="ARBA" id="ARBA00022723"/>
    </source>
</evidence>
<keyword evidence="9" id="KW-1185">Reference proteome</keyword>
<feature type="domain" description="Enoyl reductase (ER)" evidence="7">
    <location>
        <begin position="15"/>
        <end position="337"/>
    </location>
</feature>
<reference evidence="8" key="1">
    <citation type="submission" date="2023-03" db="EMBL/GenBank/DDBJ databases">
        <title>Massive genome expansion in bonnet fungi (Mycena s.s.) driven by repeated elements and novel gene families across ecological guilds.</title>
        <authorList>
            <consortium name="Lawrence Berkeley National Laboratory"/>
            <person name="Harder C.B."/>
            <person name="Miyauchi S."/>
            <person name="Viragh M."/>
            <person name="Kuo A."/>
            <person name="Thoen E."/>
            <person name="Andreopoulos B."/>
            <person name="Lu D."/>
            <person name="Skrede I."/>
            <person name="Drula E."/>
            <person name="Henrissat B."/>
            <person name="Morin E."/>
            <person name="Kohler A."/>
            <person name="Barry K."/>
            <person name="LaButti K."/>
            <person name="Morin E."/>
            <person name="Salamov A."/>
            <person name="Lipzen A."/>
            <person name="Mereny Z."/>
            <person name="Hegedus B."/>
            <person name="Baldrian P."/>
            <person name="Stursova M."/>
            <person name="Weitz H."/>
            <person name="Taylor A."/>
            <person name="Grigoriev I.V."/>
            <person name="Nagy L.G."/>
            <person name="Martin F."/>
            <person name="Kauserud H."/>
        </authorList>
    </citation>
    <scope>NUCLEOTIDE SEQUENCE</scope>
    <source>
        <strain evidence="8">9284</strain>
    </source>
</reference>
<name>A0AAD7BBI0_9AGAR</name>
<dbReference type="PANTHER" id="PTHR42940">
    <property type="entry name" value="ALCOHOL DEHYDROGENASE 1-RELATED"/>
    <property type="match status" value="1"/>
</dbReference>
<proteinExistence type="inferred from homology"/>
<evidence type="ECO:0000313" key="8">
    <source>
        <dbReference type="EMBL" id="KAJ7615874.1"/>
    </source>
</evidence>
<dbReference type="PANTHER" id="PTHR42940:SF8">
    <property type="entry name" value="VACUOLAR PROTEIN SORTING-ASSOCIATED PROTEIN 11"/>
    <property type="match status" value="1"/>
</dbReference>
<accession>A0AAD7BBI0</accession>
<dbReference type="GO" id="GO:0004022">
    <property type="term" value="F:alcohol dehydrogenase (NAD+) activity"/>
    <property type="evidence" value="ECO:0007669"/>
    <property type="project" value="TreeGrafter"/>
</dbReference>
<sequence>MAIPTTMLAARYVPGHERLVIDRHYPLRSDLKDDEVLIKMSAAGVCHSDVGFLSGVTMDERTYVMGHEACGVHCIPRPLGPKVDAFSIHLGKLYAVLAVDSCMNPTKGTFGVGLDGAYAEYFIATVDQTVPVPHGVAPEVAAIACDAGVTAYNAVQHAAQVRKGDKILIFGIGGLGHLAVQYARYFGATVYVCDFKVAVRKLALELGPTEAFDWIELDKRTKEGFTVDTTIDFIASNQSFTSAMAALQGNGAHFPSAPKLVLVGFSAENLVFNTLSIILSGVQIVGNTYGPQSALVEVLDLFAKDIIRAHVSAEPLENVNRVIDELRSFEIVGRKVVVPPKPRLEEREHGAEGEEEERMDGFSRLSV</sequence>
<dbReference type="InterPro" id="IPR013154">
    <property type="entry name" value="ADH-like_N"/>
</dbReference>
<protein>
    <recommendedName>
        <fullName evidence="7">Enoyl reductase (ER) domain-containing protein</fullName>
    </recommendedName>
</protein>
<dbReference type="InterPro" id="IPR036291">
    <property type="entry name" value="NAD(P)-bd_dom_sf"/>
</dbReference>
<dbReference type="SUPFAM" id="SSF50129">
    <property type="entry name" value="GroES-like"/>
    <property type="match status" value="1"/>
</dbReference>
<comment type="cofactor">
    <cofactor evidence="1">
        <name>Zn(2+)</name>
        <dbReference type="ChEBI" id="CHEBI:29105"/>
    </cofactor>
</comment>
<dbReference type="Gene3D" id="3.40.50.720">
    <property type="entry name" value="NAD(P)-binding Rossmann-like Domain"/>
    <property type="match status" value="1"/>
</dbReference>
<evidence type="ECO:0000256" key="2">
    <source>
        <dbReference type="ARBA" id="ARBA00008072"/>
    </source>
</evidence>
<evidence type="ECO:0000256" key="1">
    <source>
        <dbReference type="ARBA" id="ARBA00001947"/>
    </source>
</evidence>
<dbReference type="GO" id="GO:0005737">
    <property type="term" value="C:cytoplasm"/>
    <property type="evidence" value="ECO:0007669"/>
    <property type="project" value="TreeGrafter"/>
</dbReference>
<comment type="similarity">
    <text evidence="2">Belongs to the zinc-containing alcohol dehydrogenase family.</text>
</comment>
<evidence type="ECO:0000256" key="5">
    <source>
        <dbReference type="ARBA" id="ARBA00023002"/>
    </source>
</evidence>
<dbReference type="GO" id="GO:0046872">
    <property type="term" value="F:metal ion binding"/>
    <property type="evidence" value="ECO:0007669"/>
    <property type="project" value="UniProtKB-KW"/>
</dbReference>
<evidence type="ECO:0000313" key="9">
    <source>
        <dbReference type="Proteomes" id="UP001221142"/>
    </source>
</evidence>
<dbReference type="SMART" id="SM00829">
    <property type="entry name" value="PKS_ER"/>
    <property type="match status" value="1"/>
</dbReference>
<feature type="region of interest" description="Disordered" evidence="6">
    <location>
        <begin position="343"/>
        <end position="367"/>
    </location>
</feature>
<feature type="compositionally biased region" description="Basic and acidic residues" evidence="6">
    <location>
        <begin position="343"/>
        <end position="352"/>
    </location>
</feature>
<evidence type="ECO:0000259" key="7">
    <source>
        <dbReference type="SMART" id="SM00829"/>
    </source>
</evidence>
<keyword evidence="4" id="KW-0862">Zinc</keyword>
<dbReference type="InterPro" id="IPR020843">
    <property type="entry name" value="ER"/>
</dbReference>
<comment type="caution">
    <text evidence="8">The sequence shown here is derived from an EMBL/GenBank/DDBJ whole genome shotgun (WGS) entry which is preliminary data.</text>
</comment>
<keyword evidence="5" id="KW-0560">Oxidoreductase</keyword>
<keyword evidence="3" id="KW-0479">Metal-binding</keyword>
<organism evidence="8 9">
    <name type="scientific">Roridomyces roridus</name>
    <dbReference type="NCBI Taxonomy" id="1738132"/>
    <lineage>
        <taxon>Eukaryota</taxon>
        <taxon>Fungi</taxon>
        <taxon>Dikarya</taxon>
        <taxon>Basidiomycota</taxon>
        <taxon>Agaricomycotina</taxon>
        <taxon>Agaricomycetes</taxon>
        <taxon>Agaricomycetidae</taxon>
        <taxon>Agaricales</taxon>
        <taxon>Marasmiineae</taxon>
        <taxon>Mycenaceae</taxon>
        <taxon>Roridomyces</taxon>
    </lineage>
</organism>
<dbReference type="EMBL" id="JARKIF010000023">
    <property type="protein sequence ID" value="KAJ7615874.1"/>
    <property type="molecule type" value="Genomic_DNA"/>
</dbReference>
<dbReference type="Proteomes" id="UP001221142">
    <property type="component" value="Unassembled WGS sequence"/>
</dbReference>